<accession>A0ABZ1YIH6</accession>
<organism evidence="1 2">
    <name type="scientific">Nocardia vinacea</name>
    <dbReference type="NCBI Taxonomy" id="96468"/>
    <lineage>
        <taxon>Bacteria</taxon>
        <taxon>Bacillati</taxon>
        <taxon>Actinomycetota</taxon>
        <taxon>Actinomycetes</taxon>
        <taxon>Mycobacteriales</taxon>
        <taxon>Nocardiaceae</taxon>
        <taxon>Nocardia</taxon>
    </lineage>
</organism>
<keyword evidence="2" id="KW-1185">Reference proteome</keyword>
<reference evidence="1" key="1">
    <citation type="submission" date="2022-10" db="EMBL/GenBank/DDBJ databases">
        <title>The complete genomes of actinobacterial strains from the NBC collection.</title>
        <authorList>
            <person name="Joergensen T.S."/>
            <person name="Alvarez Arevalo M."/>
            <person name="Sterndorff E.B."/>
            <person name="Faurdal D."/>
            <person name="Vuksanovic O."/>
            <person name="Mourched A.-S."/>
            <person name="Charusanti P."/>
            <person name="Shaw S."/>
            <person name="Blin K."/>
            <person name="Weber T."/>
        </authorList>
    </citation>
    <scope>NUCLEOTIDE SEQUENCE</scope>
    <source>
        <strain evidence="1">NBC_01482</strain>
    </source>
</reference>
<gene>
    <name evidence="1" type="ORF">OG563_26340</name>
</gene>
<proteinExistence type="predicted"/>
<sequence>MLPSQRYSEPWAVDADITIGTIQAARRRPTTVYDPGAMTDPEFRAELEHLRAYGANTLACLAVLMRVSSAWLEQRMRRAGMEVPY</sequence>
<evidence type="ECO:0000313" key="2">
    <source>
        <dbReference type="Proteomes" id="UP001432062"/>
    </source>
</evidence>
<protein>
    <submittedName>
        <fullName evidence="1">Uncharacterized protein</fullName>
    </submittedName>
</protein>
<dbReference type="EMBL" id="CP109441">
    <property type="protein sequence ID" value="WUV42766.1"/>
    <property type="molecule type" value="Genomic_DNA"/>
</dbReference>
<evidence type="ECO:0000313" key="1">
    <source>
        <dbReference type="EMBL" id="WUV42766.1"/>
    </source>
</evidence>
<dbReference type="Proteomes" id="UP001432062">
    <property type="component" value="Chromosome"/>
</dbReference>
<dbReference type="RefSeq" id="WP_329405381.1">
    <property type="nucleotide sequence ID" value="NZ_CP109441.1"/>
</dbReference>
<name>A0ABZ1YIH6_9NOCA</name>